<sequence length="253" mass="26723">MRLAGRNAIITGGAQGIGAVYAKAFAVEGANVTIADIAEAEGEALARELNEQGDVEALFVHTDVTDDNSVTHMARQAGETLGKVDILVNNAAIYGEIGTKKPFDEISLEEWEKMMAVNVRGIWHCTKAVSPYMKDQGYGKIVNISSVVAYVGAAGFAHYVASKAAVIGLTRALARELGTHNITVNAVAPGLVSNPATRQLNVEEYIEQSANIRSIRRAMAPEDLVGAVLFLASPDSDFVSGQTFVVDGGAVMS</sequence>
<comment type="similarity">
    <text evidence="1">Belongs to the short-chain dehydrogenases/reductases (SDR) family.</text>
</comment>
<evidence type="ECO:0000256" key="2">
    <source>
        <dbReference type="ARBA" id="ARBA00023002"/>
    </source>
</evidence>
<feature type="domain" description="Ketoreductase" evidence="4">
    <location>
        <begin position="6"/>
        <end position="190"/>
    </location>
</feature>
<dbReference type="InterPro" id="IPR020904">
    <property type="entry name" value="Sc_DH/Rdtase_CS"/>
</dbReference>
<dbReference type="NCBIfam" id="NF005559">
    <property type="entry name" value="PRK07231.1"/>
    <property type="match status" value="1"/>
</dbReference>
<dbReference type="EMBL" id="CADCTR010002993">
    <property type="protein sequence ID" value="CAA9377359.1"/>
    <property type="molecule type" value="Genomic_DNA"/>
</dbReference>
<keyword evidence="2 5" id="KW-0560">Oxidoreductase</keyword>
<evidence type="ECO:0000313" key="5">
    <source>
        <dbReference type="EMBL" id="CAA9377359.1"/>
    </source>
</evidence>
<dbReference type="AlphaFoldDB" id="A0A6J4N482"/>
<dbReference type="Pfam" id="PF13561">
    <property type="entry name" value="adh_short_C2"/>
    <property type="match status" value="1"/>
</dbReference>
<dbReference type="SUPFAM" id="SSF51735">
    <property type="entry name" value="NAD(P)-binding Rossmann-fold domains"/>
    <property type="match status" value="1"/>
</dbReference>
<dbReference type="EC" id="1.1.1.100" evidence="5"/>
<dbReference type="Gene3D" id="3.40.50.720">
    <property type="entry name" value="NAD(P)-binding Rossmann-like Domain"/>
    <property type="match status" value="1"/>
</dbReference>
<proteinExistence type="inferred from homology"/>
<evidence type="ECO:0000256" key="1">
    <source>
        <dbReference type="ARBA" id="ARBA00006484"/>
    </source>
</evidence>
<dbReference type="GO" id="GO:0004316">
    <property type="term" value="F:3-oxoacyl-[acyl-carrier-protein] reductase (NADPH) activity"/>
    <property type="evidence" value="ECO:0007669"/>
    <property type="project" value="UniProtKB-EC"/>
</dbReference>
<dbReference type="InterPro" id="IPR036291">
    <property type="entry name" value="NAD(P)-bd_dom_sf"/>
</dbReference>
<dbReference type="PANTHER" id="PTHR24321:SF8">
    <property type="entry name" value="ESTRADIOL 17-BETA-DEHYDROGENASE 8-RELATED"/>
    <property type="match status" value="1"/>
</dbReference>
<dbReference type="FunFam" id="3.40.50.720:FF:000084">
    <property type="entry name" value="Short-chain dehydrogenase reductase"/>
    <property type="match status" value="1"/>
</dbReference>
<dbReference type="PRINTS" id="PR00080">
    <property type="entry name" value="SDRFAMILY"/>
</dbReference>
<dbReference type="InterPro" id="IPR002347">
    <property type="entry name" value="SDR_fam"/>
</dbReference>
<evidence type="ECO:0000259" key="4">
    <source>
        <dbReference type="SMART" id="SM00822"/>
    </source>
</evidence>
<dbReference type="PROSITE" id="PS00061">
    <property type="entry name" value="ADH_SHORT"/>
    <property type="match status" value="1"/>
</dbReference>
<dbReference type="CDD" id="cd05233">
    <property type="entry name" value="SDR_c"/>
    <property type="match status" value="1"/>
</dbReference>
<evidence type="ECO:0000256" key="3">
    <source>
        <dbReference type="ARBA" id="ARBA00023027"/>
    </source>
</evidence>
<gene>
    <name evidence="5" type="ORF">AVDCRST_MAG93-8921</name>
</gene>
<organism evidence="5">
    <name type="scientific">uncultured Chloroflexia bacterium</name>
    <dbReference type="NCBI Taxonomy" id="1672391"/>
    <lineage>
        <taxon>Bacteria</taxon>
        <taxon>Bacillati</taxon>
        <taxon>Chloroflexota</taxon>
        <taxon>Chloroflexia</taxon>
        <taxon>environmental samples</taxon>
    </lineage>
</organism>
<name>A0A6J4N482_9CHLR</name>
<dbReference type="SMART" id="SM00822">
    <property type="entry name" value="PKS_KR"/>
    <property type="match status" value="1"/>
</dbReference>
<dbReference type="InterPro" id="IPR057326">
    <property type="entry name" value="KR_dom"/>
</dbReference>
<accession>A0A6J4N482</accession>
<protein>
    <submittedName>
        <fullName evidence="5">3-oxoacyl-[acyl-carrier protein] reductase</fullName>
        <ecNumber evidence="5">1.1.1.100</ecNumber>
    </submittedName>
</protein>
<dbReference type="PRINTS" id="PR00081">
    <property type="entry name" value="GDHRDH"/>
</dbReference>
<keyword evidence="3" id="KW-0520">NAD</keyword>
<dbReference type="PANTHER" id="PTHR24321">
    <property type="entry name" value="DEHYDROGENASES, SHORT CHAIN"/>
    <property type="match status" value="1"/>
</dbReference>
<reference evidence="5" key="1">
    <citation type="submission" date="2020-02" db="EMBL/GenBank/DDBJ databases">
        <authorList>
            <person name="Meier V. D."/>
        </authorList>
    </citation>
    <scope>NUCLEOTIDE SEQUENCE</scope>
    <source>
        <strain evidence="5">AVDCRST_MAG93</strain>
    </source>
</reference>